<dbReference type="InParanoid" id="A0A1Y5S7U9"/>
<dbReference type="Pfam" id="PF00459">
    <property type="entry name" value="Inositol_P"/>
    <property type="match status" value="1"/>
</dbReference>
<comment type="similarity">
    <text evidence="1">Belongs to the inositol monophosphatase superfamily.</text>
</comment>
<comment type="cofactor">
    <cofactor evidence="4">
        <name>Mg(2+)</name>
        <dbReference type="ChEBI" id="CHEBI:18420"/>
    </cofactor>
</comment>
<keyword evidence="6" id="KW-1185">Reference proteome</keyword>
<feature type="binding site" evidence="4">
    <location>
        <position position="208"/>
    </location>
    <ligand>
        <name>Mg(2+)</name>
        <dbReference type="ChEBI" id="CHEBI:18420"/>
        <label>1</label>
        <note>catalytic</note>
    </ligand>
</feature>
<evidence type="ECO:0000256" key="1">
    <source>
        <dbReference type="ARBA" id="ARBA00009759"/>
    </source>
</evidence>
<dbReference type="PANTHER" id="PTHR20854:SF4">
    <property type="entry name" value="INOSITOL-1-MONOPHOSPHATASE-RELATED"/>
    <property type="match status" value="1"/>
</dbReference>
<feature type="binding site" evidence="4">
    <location>
        <position position="87"/>
    </location>
    <ligand>
        <name>Mg(2+)</name>
        <dbReference type="ChEBI" id="CHEBI:18420"/>
        <label>1</label>
        <note>catalytic</note>
    </ligand>
</feature>
<feature type="binding site" evidence="4">
    <location>
        <position position="89"/>
    </location>
    <ligand>
        <name>Mg(2+)</name>
        <dbReference type="ChEBI" id="CHEBI:18420"/>
        <label>1</label>
        <note>catalytic</note>
    </ligand>
</feature>
<dbReference type="PROSITE" id="PS00630">
    <property type="entry name" value="IMP_2"/>
    <property type="match status" value="1"/>
</dbReference>
<dbReference type="PANTHER" id="PTHR20854">
    <property type="entry name" value="INOSITOL MONOPHOSPHATASE"/>
    <property type="match status" value="1"/>
</dbReference>
<dbReference type="SUPFAM" id="SSF56655">
    <property type="entry name" value="Carbohydrate phosphatase"/>
    <property type="match status" value="1"/>
</dbReference>
<evidence type="ECO:0000313" key="6">
    <source>
        <dbReference type="Proteomes" id="UP000193200"/>
    </source>
</evidence>
<feature type="binding site" evidence="4">
    <location>
        <position position="90"/>
    </location>
    <ligand>
        <name>Mg(2+)</name>
        <dbReference type="ChEBI" id="CHEBI:18420"/>
        <label>2</label>
    </ligand>
</feature>
<name>A0A1Y5S7U9_9PROT</name>
<dbReference type="EC" id="3.1.3.25" evidence="5"/>
<dbReference type="OrthoDB" id="9785695at2"/>
<dbReference type="CDD" id="cd01638">
    <property type="entry name" value="CysQ"/>
    <property type="match status" value="1"/>
</dbReference>
<evidence type="ECO:0000256" key="4">
    <source>
        <dbReference type="PIRSR" id="PIRSR600760-2"/>
    </source>
</evidence>
<dbReference type="PRINTS" id="PR00377">
    <property type="entry name" value="IMPHPHTASES"/>
</dbReference>
<feature type="binding site" evidence="4">
    <location>
        <position position="69"/>
    </location>
    <ligand>
        <name>Mg(2+)</name>
        <dbReference type="ChEBI" id="CHEBI:18420"/>
        <label>1</label>
        <note>catalytic</note>
    </ligand>
</feature>
<dbReference type="InterPro" id="IPR020550">
    <property type="entry name" value="Inositol_monophosphatase_CS"/>
</dbReference>
<dbReference type="EMBL" id="FWFR01000001">
    <property type="protein sequence ID" value="SLN33084.1"/>
    <property type="molecule type" value="Genomic_DNA"/>
</dbReference>
<dbReference type="GO" id="GO:0008934">
    <property type="term" value="F:inositol monophosphate 1-phosphatase activity"/>
    <property type="evidence" value="ECO:0007669"/>
    <property type="project" value="TreeGrafter"/>
</dbReference>
<dbReference type="GO" id="GO:0046872">
    <property type="term" value="F:metal ion binding"/>
    <property type="evidence" value="ECO:0007669"/>
    <property type="project" value="UniProtKB-KW"/>
</dbReference>
<proteinExistence type="inferred from homology"/>
<protein>
    <submittedName>
        <fullName evidence="5">Inositol-1-monophosphatase</fullName>
        <ecNumber evidence="5">3.1.3.25</ecNumber>
    </submittedName>
</protein>
<dbReference type="GO" id="GO:0046854">
    <property type="term" value="P:phosphatidylinositol phosphate biosynthetic process"/>
    <property type="evidence" value="ECO:0007669"/>
    <property type="project" value="InterPro"/>
</dbReference>
<dbReference type="Proteomes" id="UP000193200">
    <property type="component" value="Unassembled WGS sequence"/>
</dbReference>
<organism evidence="5 6">
    <name type="scientific">Oceanibacterium hippocampi</name>
    <dbReference type="NCBI Taxonomy" id="745714"/>
    <lineage>
        <taxon>Bacteria</taxon>
        <taxon>Pseudomonadati</taxon>
        <taxon>Pseudomonadota</taxon>
        <taxon>Alphaproteobacteria</taxon>
        <taxon>Sneathiellales</taxon>
        <taxon>Sneathiellaceae</taxon>
        <taxon>Oceanibacterium</taxon>
    </lineage>
</organism>
<dbReference type="Gene3D" id="3.30.540.10">
    <property type="entry name" value="Fructose-1,6-Bisphosphatase, subunit A, domain 1"/>
    <property type="match status" value="1"/>
</dbReference>
<accession>A0A1Y5S7U9</accession>
<dbReference type="InterPro" id="IPR000760">
    <property type="entry name" value="Inositol_monophosphatase-like"/>
</dbReference>
<dbReference type="Gene3D" id="3.40.190.80">
    <property type="match status" value="1"/>
</dbReference>
<dbReference type="AlphaFoldDB" id="A0A1Y5S7U9"/>
<evidence type="ECO:0000256" key="2">
    <source>
        <dbReference type="ARBA" id="ARBA00022723"/>
    </source>
</evidence>
<keyword evidence="2 4" id="KW-0479">Metal-binding</keyword>
<sequence length="266" mass="29116">MTDDLLRDHALIVESVREAGALALDYFHKGFKSWTKGEGDPVSEADIAVDKLLNARLTAARPDYGWMSEETADTPDRLGKSRVWIVDPIDGTRSFVARKPEFTICAALVIDGTPLAGAVFNPVTEEFFEAWKGGGARLNGQKIGVTRRRRLKGAELLASRRSFEHNDWLGQSPGAKFDHVNSIAYRMALVASGRYDATISMTAKSDWDLAAADIIVAEAGGSSTTSDGLPYRYNQSEPRHADVVCAGALHERLLELFRERSFNAGA</sequence>
<dbReference type="GO" id="GO:0007165">
    <property type="term" value="P:signal transduction"/>
    <property type="evidence" value="ECO:0007669"/>
    <property type="project" value="TreeGrafter"/>
</dbReference>
<keyword evidence="5" id="KW-0378">Hydrolase</keyword>
<evidence type="ECO:0000313" key="5">
    <source>
        <dbReference type="EMBL" id="SLN33084.1"/>
    </source>
</evidence>
<keyword evidence="3 4" id="KW-0460">Magnesium</keyword>
<dbReference type="GO" id="GO:0006020">
    <property type="term" value="P:inositol metabolic process"/>
    <property type="evidence" value="ECO:0007669"/>
    <property type="project" value="TreeGrafter"/>
</dbReference>
<dbReference type="RefSeq" id="WP_085882495.1">
    <property type="nucleotide sequence ID" value="NZ_FWFR01000001.1"/>
</dbReference>
<evidence type="ECO:0000256" key="3">
    <source>
        <dbReference type="ARBA" id="ARBA00022842"/>
    </source>
</evidence>
<gene>
    <name evidence="5" type="primary">suhB_2</name>
    <name evidence="5" type="ORF">OCH7691_01260</name>
</gene>
<reference evidence="5 6" key="1">
    <citation type="submission" date="2017-03" db="EMBL/GenBank/DDBJ databases">
        <authorList>
            <person name="Afonso C.L."/>
            <person name="Miller P.J."/>
            <person name="Scott M.A."/>
            <person name="Spackman E."/>
            <person name="Goraichik I."/>
            <person name="Dimitrov K.M."/>
            <person name="Suarez D.L."/>
            <person name="Swayne D.E."/>
        </authorList>
    </citation>
    <scope>NUCLEOTIDE SEQUENCE [LARGE SCALE GENOMIC DNA]</scope>
    <source>
        <strain evidence="5 6">CECT 7691</strain>
    </source>
</reference>